<protein>
    <submittedName>
        <fullName evidence="1">Uncharacterized protein</fullName>
    </submittedName>
</protein>
<comment type="caution">
    <text evidence="1">The sequence shown here is derived from an EMBL/GenBank/DDBJ whole genome shotgun (WGS) entry which is preliminary data.</text>
</comment>
<evidence type="ECO:0000313" key="1">
    <source>
        <dbReference type="EMBL" id="KAJ3544334.1"/>
    </source>
</evidence>
<reference evidence="1" key="1">
    <citation type="submission" date="2022-08" db="EMBL/GenBank/DDBJ databases">
        <title>Genome Sequence of Fusarium decemcellulare.</title>
        <authorList>
            <person name="Buettner E."/>
        </authorList>
    </citation>
    <scope>NUCLEOTIDE SEQUENCE</scope>
    <source>
        <strain evidence="1">Babe19</strain>
    </source>
</reference>
<dbReference type="Proteomes" id="UP001148629">
    <property type="component" value="Unassembled WGS sequence"/>
</dbReference>
<organism evidence="1 2">
    <name type="scientific">Fusarium decemcellulare</name>
    <dbReference type="NCBI Taxonomy" id="57161"/>
    <lineage>
        <taxon>Eukaryota</taxon>
        <taxon>Fungi</taxon>
        <taxon>Dikarya</taxon>
        <taxon>Ascomycota</taxon>
        <taxon>Pezizomycotina</taxon>
        <taxon>Sordariomycetes</taxon>
        <taxon>Hypocreomycetidae</taxon>
        <taxon>Hypocreales</taxon>
        <taxon>Nectriaceae</taxon>
        <taxon>Fusarium</taxon>
        <taxon>Fusarium decemcellulare species complex</taxon>
    </lineage>
</organism>
<evidence type="ECO:0000313" key="2">
    <source>
        <dbReference type="Proteomes" id="UP001148629"/>
    </source>
</evidence>
<name>A0ACC1SQJ1_9HYPO</name>
<accession>A0ACC1SQJ1</accession>
<dbReference type="EMBL" id="JANRMS010000200">
    <property type="protein sequence ID" value="KAJ3544334.1"/>
    <property type="molecule type" value="Genomic_DNA"/>
</dbReference>
<gene>
    <name evidence="1" type="ORF">NM208_g3104</name>
</gene>
<proteinExistence type="predicted"/>
<sequence>MSDGANKRKQGPGGSGPTTKKSKGGNAGKWQTPHQKARQTERVELGKTLEVNDAGIWVTYARGMRSKAVREFRTLCDEYGESLFGVKPPGGEDEGAEKDEEHQDIEASIQQELADMAPQKPKTKQVFTPISTALECVFFMKVLKPVDPLQLVVKVCQDAQDCPDPRQRKVKYINRITPVVDTDKATDKGIERVARTVLAPFFELKSESGDAAAEKAAASQDEGEGSASCTYAIRHTIRNHTTFKSGVVIKKIADLISPNHKVNLTSPDKVVLVEIFQTSCGVSVVDGKQWEELRRYNINELYKLASEEKKSEPAAEGAAESTRSGSQPRPPDGPLRRLASASPFRRHKAIRSIDGEGWRRAPTGHLLCLCKRKRDGPSSTRRISSTGAPGPTRCEAMETGEVNSGPDALGPRLSCMLARLFVPEQARRHVWLARYVDHFHARCAPRFSIPPSLTVDHPYSSLLGQPGNGSSSYLSLLFRSSWPDFANGAEQR</sequence>
<keyword evidence="2" id="KW-1185">Reference proteome</keyword>